<evidence type="ECO:0000256" key="1">
    <source>
        <dbReference type="SAM" id="Phobius"/>
    </source>
</evidence>
<feature type="transmembrane region" description="Helical" evidence="1">
    <location>
        <begin position="34"/>
        <end position="58"/>
    </location>
</feature>
<comment type="caution">
    <text evidence="2">The sequence shown here is derived from an EMBL/GenBank/DDBJ whole genome shotgun (WGS) entry which is preliminary data.</text>
</comment>
<keyword evidence="3" id="KW-1185">Reference proteome</keyword>
<keyword evidence="1" id="KW-0472">Membrane</keyword>
<gene>
    <name evidence="2" type="ORF">HNQ80_004862</name>
</gene>
<evidence type="ECO:0000313" key="3">
    <source>
        <dbReference type="Proteomes" id="UP000579281"/>
    </source>
</evidence>
<name>A0A841L243_9FIRM</name>
<keyword evidence="1" id="KW-1133">Transmembrane helix</keyword>
<sequence>MKKMETIAENAVAWLKRGDAVRGEKQLGMSLRFIYGYLKGFIAVAILYVVVALTIILLDPKEFSLFVLRYVQTEEYSQLKVTLWGHGLMLLFGLYELLLLKAEKRKKKRRRV</sequence>
<dbReference type="Proteomes" id="UP000579281">
    <property type="component" value="Unassembled WGS sequence"/>
</dbReference>
<feature type="transmembrane region" description="Helical" evidence="1">
    <location>
        <begin position="83"/>
        <end position="100"/>
    </location>
</feature>
<dbReference type="AlphaFoldDB" id="A0A841L243"/>
<reference evidence="2 3" key="1">
    <citation type="submission" date="2020-08" db="EMBL/GenBank/DDBJ databases">
        <title>Genomic Encyclopedia of Type Strains, Phase IV (KMG-IV): sequencing the most valuable type-strain genomes for metagenomic binning, comparative biology and taxonomic classification.</title>
        <authorList>
            <person name="Goeker M."/>
        </authorList>
    </citation>
    <scope>NUCLEOTIDE SEQUENCE [LARGE SCALE GENOMIC DNA]</scope>
    <source>
        <strain evidence="2 3">DSM 103526</strain>
    </source>
</reference>
<proteinExistence type="predicted"/>
<protein>
    <submittedName>
        <fullName evidence="2">Uncharacterized protein</fullName>
    </submittedName>
</protein>
<dbReference type="EMBL" id="JACHEN010000045">
    <property type="protein sequence ID" value="MBB6218688.1"/>
    <property type="molecule type" value="Genomic_DNA"/>
</dbReference>
<evidence type="ECO:0000313" key="2">
    <source>
        <dbReference type="EMBL" id="MBB6218688.1"/>
    </source>
</evidence>
<organism evidence="2 3">
    <name type="scientific">Anaerosolibacter carboniphilus</name>
    <dbReference type="NCBI Taxonomy" id="1417629"/>
    <lineage>
        <taxon>Bacteria</taxon>
        <taxon>Bacillati</taxon>
        <taxon>Bacillota</taxon>
        <taxon>Clostridia</taxon>
        <taxon>Peptostreptococcales</taxon>
        <taxon>Thermotaleaceae</taxon>
        <taxon>Anaerosolibacter</taxon>
    </lineage>
</organism>
<accession>A0A841L243</accession>
<keyword evidence="1" id="KW-0812">Transmembrane</keyword>